<dbReference type="GeneID" id="17276786"/>
<dbReference type="STRING" id="2903.R1F836"/>
<dbReference type="GO" id="GO:0007034">
    <property type="term" value="P:vacuolar transport"/>
    <property type="evidence" value="ECO:0007669"/>
    <property type="project" value="InterPro"/>
</dbReference>
<feature type="coiled-coil region" evidence="1">
    <location>
        <begin position="44"/>
        <end position="74"/>
    </location>
</feature>
<dbReference type="HOGENOM" id="CLU_2021337_0_0_1"/>
<dbReference type="InterPro" id="IPR005024">
    <property type="entry name" value="Snf7_fam"/>
</dbReference>
<name>A0A0D3K6X6_EMIH1</name>
<evidence type="ECO:0000256" key="1">
    <source>
        <dbReference type="SAM" id="Coils"/>
    </source>
</evidence>
<organism evidence="2 3">
    <name type="scientific">Emiliania huxleyi (strain CCMP1516)</name>
    <dbReference type="NCBI Taxonomy" id="280463"/>
    <lineage>
        <taxon>Eukaryota</taxon>
        <taxon>Haptista</taxon>
        <taxon>Haptophyta</taxon>
        <taxon>Prymnesiophyceae</taxon>
        <taxon>Isochrysidales</taxon>
        <taxon>Noelaerhabdaceae</taxon>
        <taxon>Emiliania</taxon>
    </lineage>
</organism>
<dbReference type="Pfam" id="PF03357">
    <property type="entry name" value="Snf7"/>
    <property type="match status" value="1"/>
</dbReference>
<dbReference type="EnsemblProtists" id="EOD31511">
    <property type="protein sequence ID" value="EOD31511"/>
    <property type="gene ID" value="EMIHUDRAFT_253522"/>
</dbReference>
<evidence type="ECO:0000313" key="3">
    <source>
        <dbReference type="Proteomes" id="UP000013827"/>
    </source>
</evidence>
<dbReference type="Gene3D" id="6.10.140.1230">
    <property type="match status" value="1"/>
</dbReference>
<dbReference type="AlphaFoldDB" id="A0A0D3K6X6"/>
<dbReference type="RefSeq" id="XP_005783940.1">
    <property type="nucleotide sequence ID" value="XM_005783883.1"/>
</dbReference>
<evidence type="ECO:0000313" key="2">
    <source>
        <dbReference type="EnsemblProtists" id="EOD31511"/>
    </source>
</evidence>
<dbReference type="PaxDb" id="2903-EOD31511"/>
<reference evidence="3" key="1">
    <citation type="journal article" date="2013" name="Nature">
        <title>Pan genome of the phytoplankton Emiliania underpins its global distribution.</title>
        <authorList>
            <person name="Read B.A."/>
            <person name="Kegel J."/>
            <person name="Klute M.J."/>
            <person name="Kuo A."/>
            <person name="Lefebvre S.C."/>
            <person name="Maumus F."/>
            <person name="Mayer C."/>
            <person name="Miller J."/>
            <person name="Monier A."/>
            <person name="Salamov A."/>
            <person name="Young J."/>
            <person name="Aguilar M."/>
            <person name="Claverie J.M."/>
            <person name="Frickenhaus S."/>
            <person name="Gonzalez K."/>
            <person name="Herman E.K."/>
            <person name="Lin Y.C."/>
            <person name="Napier J."/>
            <person name="Ogata H."/>
            <person name="Sarno A.F."/>
            <person name="Shmutz J."/>
            <person name="Schroeder D."/>
            <person name="de Vargas C."/>
            <person name="Verret F."/>
            <person name="von Dassow P."/>
            <person name="Valentin K."/>
            <person name="Van de Peer Y."/>
            <person name="Wheeler G."/>
            <person name="Dacks J.B."/>
            <person name="Delwiche C.F."/>
            <person name="Dyhrman S.T."/>
            <person name="Glockner G."/>
            <person name="John U."/>
            <person name="Richards T."/>
            <person name="Worden A.Z."/>
            <person name="Zhang X."/>
            <person name="Grigoriev I.V."/>
            <person name="Allen A.E."/>
            <person name="Bidle K."/>
            <person name="Borodovsky M."/>
            <person name="Bowler C."/>
            <person name="Brownlee C."/>
            <person name="Cock J.M."/>
            <person name="Elias M."/>
            <person name="Gladyshev V.N."/>
            <person name="Groth M."/>
            <person name="Guda C."/>
            <person name="Hadaegh A."/>
            <person name="Iglesias-Rodriguez M.D."/>
            <person name="Jenkins J."/>
            <person name="Jones B.M."/>
            <person name="Lawson T."/>
            <person name="Leese F."/>
            <person name="Lindquist E."/>
            <person name="Lobanov A."/>
            <person name="Lomsadze A."/>
            <person name="Malik S.B."/>
            <person name="Marsh M.E."/>
            <person name="Mackinder L."/>
            <person name="Mock T."/>
            <person name="Mueller-Roeber B."/>
            <person name="Pagarete A."/>
            <person name="Parker M."/>
            <person name="Probert I."/>
            <person name="Quesneville H."/>
            <person name="Raines C."/>
            <person name="Rensing S.A."/>
            <person name="Riano-Pachon D.M."/>
            <person name="Richier S."/>
            <person name="Rokitta S."/>
            <person name="Shiraiwa Y."/>
            <person name="Soanes D.M."/>
            <person name="van der Giezen M."/>
            <person name="Wahlund T.M."/>
            <person name="Williams B."/>
            <person name="Wilson W."/>
            <person name="Wolfe G."/>
            <person name="Wurch L.L."/>
        </authorList>
    </citation>
    <scope>NUCLEOTIDE SEQUENCE</scope>
</reference>
<dbReference type="PANTHER" id="PTHR10476">
    <property type="entry name" value="CHARGED MULTIVESICULAR BODY PROTEIN"/>
    <property type="match status" value="1"/>
</dbReference>
<dbReference type="KEGG" id="ehx:EMIHUDRAFT_253522"/>
<keyword evidence="3" id="KW-1185">Reference proteome</keyword>
<dbReference type="Proteomes" id="UP000013827">
    <property type="component" value="Unassembled WGS sequence"/>
</dbReference>
<sequence>MFMTATFFFPLSPRQAAKGALAAAVAPSQHLFRDSCFLPVNKWKKEMRSESRKLDRQILKIQREEEKIKRSVKEAAKRGDTASCKTYAKEIVRSRKAVTRLHTSKAQMNSVVMQMQNQMSQAK</sequence>
<reference evidence="2" key="2">
    <citation type="submission" date="2024-10" db="UniProtKB">
        <authorList>
            <consortium name="EnsemblProtists"/>
        </authorList>
    </citation>
    <scope>IDENTIFICATION</scope>
</reference>
<keyword evidence="1" id="KW-0175">Coiled coil</keyword>
<accession>A0A0D3K6X6</accession>
<protein>
    <submittedName>
        <fullName evidence="2">Uncharacterized protein</fullName>
    </submittedName>
</protein>
<proteinExistence type="predicted"/>
<dbReference type="eggNOG" id="KOG3229">
    <property type="taxonomic scope" value="Eukaryota"/>
</dbReference>